<evidence type="ECO:0000256" key="5">
    <source>
        <dbReference type="ARBA" id="ARBA00029468"/>
    </source>
</evidence>
<dbReference type="Pfam" id="PF14738">
    <property type="entry name" value="CFAP91"/>
    <property type="match status" value="1"/>
</dbReference>
<organism evidence="9 10">
    <name type="scientific">Powellomyces hirtus</name>
    <dbReference type="NCBI Taxonomy" id="109895"/>
    <lineage>
        <taxon>Eukaryota</taxon>
        <taxon>Fungi</taxon>
        <taxon>Fungi incertae sedis</taxon>
        <taxon>Chytridiomycota</taxon>
        <taxon>Chytridiomycota incertae sedis</taxon>
        <taxon>Chytridiomycetes</taxon>
        <taxon>Spizellomycetales</taxon>
        <taxon>Powellomycetaceae</taxon>
        <taxon>Powellomyces</taxon>
    </lineage>
</organism>
<evidence type="ECO:0000256" key="4">
    <source>
        <dbReference type="ARBA" id="ARBA00023273"/>
    </source>
</evidence>
<keyword evidence="10" id="KW-1185">Reference proteome</keyword>
<dbReference type="PANTHER" id="PTHR22455:SF10">
    <property type="entry name" value="CILIA- AND FLAGELLA-ASSOCIATED PROTEIN 91"/>
    <property type="match status" value="1"/>
</dbReference>
<dbReference type="EMBL" id="QEAQ01000005">
    <property type="protein sequence ID" value="TPX61858.1"/>
    <property type="molecule type" value="Genomic_DNA"/>
</dbReference>
<evidence type="ECO:0000259" key="8">
    <source>
        <dbReference type="Pfam" id="PF14738"/>
    </source>
</evidence>
<proteinExistence type="inferred from homology"/>
<keyword evidence="3" id="KW-0206">Cytoskeleton</keyword>
<dbReference type="PANTHER" id="PTHR22455">
    <property type="entry name" value="CILIA- AND FLAGELLA-ASSOCIATED PROTEIN 91"/>
    <property type="match status" value="1"/>
</dbReference>
<evidence type="ECO:0000256" key="3">
    <source>
        <dbReference type="ARBA" id="ARBA00023212"/>
    </source>
</evidence>
<dbReference type="GO" id="GO:0005930">
    <property type="term" value="C:axoneme"/>
    <property type="evidence" value="ECO:0007669"/>
    <property type="project" value="UniProtKB-SubCell"/>
</dbReference>
<evidence type="ECO:0000256" key="2">
    <source>
        <dbReference type="ARBA" id="ARBA00022490"/>
    </source>
</evidence>
<comment type="caution">
    <text evidence="9">The sequence shown here is derived from an EMBL/GenBank/DDBJ whole genome shotgun (WGS) entry which is preliminary data.</text>
</comment>
<keyword evidence="2" id="KW-0963">Cytoplasm</keyword>
<sequence length="822" mass="91934">MSSIVHARVMPNRAHDYIYDTNHTVAGRKDHARNMAKAMTHDVLIQPSYTNMFSTLPHHQATTYAFRTHALPPHLGNDRRTHISTRTDVTGANRFKYFRRPIIPYMPSLGTQIVYARRPVLVSSGDGMDEQARLEEPTTRTVGMQTMYRESDTQTDPYSPEYTLHPSCGTQPPELLSLLTLTFAQGLPVTTTELELIERARAKRAWEATLPVVTDQASFEKRLRMMEEMELCEWRTREQEIRRLQAARLKILQRVIEEREAQNEVVAEARVRKVWDRKMLDRDAMLEKLHRRKLKAVRKLAHERANVEVKVERRDIIAEYADFGSVVYAPRTRDGVFSDKPAVGVKVRIGEGVDGYNALEALSQDILPTLLPTTHLPPSTHKSSSLTARRDAQLYAQLELMNAKLKERAPVNMANHALFAEPAKPLRFAQKVEKPPVRPPTPLIVDPLPEEDAMEVSAIMLQKLIRGRVAQNMMYQGKQRRQHLISELRTRQSFPSAIKGRPTRITSYPPVAAAAAGDAAYGSSADDAAAAGDAAAAAALGEGETLEDAVEEAVREGVQVILNSESPIPAGSEPYTETHETPAIPLLPTYVSRTLHHLTTDLVRLREEHRLSALVKLAERTRRMREAAESGTRQAELARRVVEDEVFRQIMGVHRESVQTFLEDVVAGVGDRVAGAEAREKVREYVDTVVRVVEVVEQGTASRPSSAADRTTVADLVSSFLIPEVERQSLRNQVKIDQRKYLAAAHNSITQTLPSIEAAAASNSSSIDTNKNNNADQEFTSSISEFQRLDDDEAIEAAEMRPSSSKPLRPSRPPSRLTGAEF</sequence>
<evidence type="ECO:0000256" key="7">
    <source>
        <dbReference type="SAM" id="MobiDB-lite"/>
    </source>
</evidence>
<gene>
    <name evidence="9" type="ORF">PhCBS80983_g00885</name>
</gene>
<comment type="subcellular location">
    <subcellularLocation>
        <location evidence="1">Cytoplasm</location>
        <location evidence="1">Cytoskeleton</location>
        <location evidence="1">Cilium axoneme</location>
    </subcellularLocation>
</comment>
<evidence type="ECO:0000313" key="9">
    <source>
        <dbReference type="EMBL" id="TPX61858.1"/>
    </source>
</evidence>
<feature type="region of interest" description="Disordered" evidence="7">
    <location>
        <begin position="797"/>
        <end position="822"/>
    </location>
</feature>
<dbReference type="STRING" id="109895.A0A507EF64"/>
<feature type="domain" description="CFAP91" evidence="8">
    <location>
        <begin position="144"/>
        <end position="299"/>
    </location>
</feature>
<accession>A0A507EF64</accession>
<dbReference type="InterPro" id="IPR032840">
    <property type="entry name" value="CFAP91_dom"/>
</dbReference>
<name>A0A507EF64_9FUNG</name>
<dbReference type="InterPro" id="IPR026720">
    <property type="entry name" value="CFAP91"/>
</dbReference>
<comment type="similarity">
    <text evidence="5">Belongs to the CFAP91 family.</text>
</comment>
<evidence type="ECO:0000256" key="1">
    <source>
        <dbReference type="ARBA" id="ARBA00004430"/>
    </source>
</evidence>
<evidence type="ECO:0000313" key="10">
    <source>
        <dbReference type="Proteomes" id="UP000318582"/>
    </source>
</evidence>
<dbReference type="AlphaFoldDB" id="A0A507EF64"/>
<reference evidence="9 10" key="1">
    <citation type="journal article" date="2019" name="Sci. Rep.">
        <title>Comparative genomics of chytrid fungi reveal insights into the obligate biotrophic and pathogenic lifestyle of Synchytrium endobioticum.</title>
        <authorList>
            <person name="van de Vossenberg B.T.L.H."/>
            <person name="Warris S."/>
            <person name="Nguyen H.D.T."/>
            <person name="van Gent-Pelzer M.P.E."/>
            <person name="Joly D.L."/>
            <person name="van de Geest H.C."/>
            <person name="Bonants P.J.M."/>
            <person name="Smith D.S."/>
            <person name="Levesque C.A."/>
            <person name="van der Lee T.A.J."/>
        </authorList>
    </citation>
    <scope>NUCLEOTIDE SEQUENCE [LARGE SCALE GENOMIC DNA]</scope>
    <source>
        <strain evidence="9 10">CBS 809.83</strain>
    </source>
</reference>
<evidence type="ECO:0000256" key="6">
    <source>
        <dbReference type="ARBA" id="ARBA00029555"/>
    </source>
</evidence>
<protein>
    <recommendedName>
        <fullName evidence="6">Cilia- and flagella-associated protein 91</fullName>
    </recommendedName>
</protein>
<keyword evidence="4" id="KW-0966">Cell projection</keyword>
<dbReference type="Proteomes" id="UP000318582">
    <property type="component" value="Unassembled WGS sequence"/>
</dbReference>